<dbReference type="GeneID" id="95388580"/>
<dbReference type="PANTHER" id="PTHR42928:SF3">
    <property type="entry name" value="UPF0065 PROTEIN YFLP"/>
    <property type="match status" value="1"/>
</dbReference>
<accession>A0A7W5UWU6</accession>
<protein>
    <submittedName>
        <fullName evidence="2">Putative tricarboxylic transport membrane protein</fullName>
    </submittedName>
</protein>
<sequence length="302" mass="31727">MRRRDFVAGALGALACLSGCGTEPGRPTPRFFFVAGGAAWEPVAETLTGLLDPADLAQDGTRLTVTGLPALAAAEMNRVGERGTPLARLIGDVEVLVVPGKSRFRDFDAFAAHLVASPAETALVGRKQGESDHLLFGLVARGLGADARVLDYAGYPTCADAADALLAGKAGVAAGPLGQWRERIGEGRLRVLAVSSAERIDGIDAPTLLESGARVDFTDWSAVLGPNDMGEREKARAVDLLDEVVRSERWLKACRVKGWTPIPLLGDDFGVWLGSETARTRTVLGELGLLDTTCGRGCVGGH</sequence>
<comment type="caution">
    <text evidence="2">The sequence shown here is derived from an EMBL/GenBank/DDBJ whole genome shotgun (WGS) entry which is preliminary data.</text>
</comment>
<keyword evidence="3" id="KW-1185">Reference proteome</keyword>
<dbReference type="Proteomes" id="UP000579945">
    <property type="component" value="Unassembled WGS sequence"/>
</dbReference>
<evidence type="ECO:0000256" key="1">
    <source>
        <dbReference type="ARBA" id="ARBA00006987"/>
    </source>
</evidence>
<organism evidence="2 3">
    <name type="scientific">Nonomuraea dietziae</name>
    <dbReference type="NCBI Taxonomy" id="65515"/>
    <lineage>
        <taxon>Bacteria</taxon>
        <taxon>Bacillati</taxon>
        <taxon>Actinomycetota</taxon>
        <taxon>Actinomycetes</taxon>
        <taxon>Streptosporangiales</taxon>
        <taxon>Streptosporangiaceae</taxon>
        <taxon>Nonomuraea</taxon>
    </lineage>
</organism>
<dbReference type="EMBL" id="JACIBV010000001">
    <property type="protein sequence ID" value="MBB3726207.1"/>
    <property type="molecule type" value="Genomic_DNA"/>
</dbReference>
<dbReference type="InterPro" id="IPR005064">
    <property type="entry name" value="BUG"/>
</dbReference>
<evidence type="ECO:0000313" key="2">
    <source>
        <dbReference type="EMBL" id="MBB3726207.1"/>
    </source>
</evidence>
<gene>
    <name evidence="2" type="ORF">FHR33_002067</name>
</gene>
<dbReference type="Gene3D" id="3.40.190.10">
    <property type="entry name" value="Periplasmic binding protein-like II"/>
    <property type="match status" value="1"/>
</dbReference>
<dbReference type="Pfam" id="PF03401">
    <property type="entry name" value="TctC"/>
    <property type="match status" value="1"/>
</dbReference>
<dbReference type="PROSITE" id="PS51257">
    <property type="entry name" value="PROKAR_LIPOPROTEIN"/>
    <property type="match status" value="1"/>
</dbReference>
<comment type="similarity">
    <text evidence="1">Belongs to the UPF0065 (bug) family.</text>
</comment>
<dbReference type="Gene3D" id="3.40.190.150">
    <property type="entry name" value="Bordetella uptake gene, domain 1"/>
    <property type="match status" value="1"/>
</dbReference>
<evidence type="ECO:0000313" key="3">
    <source>
        <dbReference type="Proteomes" id="UP000579945"/>
    </source>
</evidence>
<reference evidence="2 3" key="1">
    <citation type="submission" date="2020-08" db="EMBL/GenBank/DDBJ databases">
        <title>Sequencing the genomes of 1000 actinobacteria strains.</title>
        <authorList>
            <person name="Klenk H.-P."/>
        </authorList>
    </citation>
    <scope>NUCLEOTIDE SEQUENCE [LARGE SCALE GENOMIC DNA]</scope>
    <source>
        <strain evidence="2 3">DSM 44320</strain>
    </source>
</reference>
<dbReference type="PANTHER" id="PTHR42928">
    <property type="entry name" value="TRICARBOXYLATE-BINDING PROTEIN"/>
    <property type="match status" value="1"/>
</dbReference>
<dbReference type="RefSeq" id="WP_183645689.1">
    <property type="nucleotide sequence ID" value="NZ_JACIBV010000001.1"/>
</dbReference>
<dbReference type="AlphaFoldDB" id="A0A7W5UWU6"/>
<name>A0A7W5UWU6_9ACTN</name>
<proteinExistence type="inferred from homology"/>
<dbReference type="InterPro" id="IPR042100">
    <property type="entry name" value="Bug_dom1"/>
</dbReference>